<sequence length="314" mass="34616">MQKVSYVIPCYRSAHTLADVVAEITATMQSMPQYDYEIVLVNDCSPDDTIGTIRRLVAADAHVQGVDLARNFGQHAALMAGFHQCTGDVVVCLDDDGQTPANEVGKLLAQIEAGHDVVYASYDNKKQAGWRNLGSWVNSKMTEVMLGKPPELVVNSYFAARRFVVDEMIRYEHCYPYVIGLVLRTTKNICNVPVHHRAREEGSSGYTLGKLLALWMNGFTSFSVKPLRIATYFGTLSAIAGFLYLIYIVINHFVSDAAPLGWASTTALLLLLGGAILIVLGLIGEYVGRIYMCANAAPQYVAREYLHHDGEETK</sequence>
<reference evidence="10" key="2">
    <citation type="submission" date="2021-09" db="EMBL/GenBank/DDBJ databases">
        <authorList>
            <person name="Gilroy R."/>
        </authorList>
    </citation>
    <scope>NUCLEOTIDE SEQUENCE</scope>
    <source>
        <strain evidence="10">ChiBcec21-2208</strain>
    </source>
</reference>
<keyword evidence="4 8" id="KW-0812">Transmembrane</keyword>
<feature type="transmembrane region" description="Helical" evidence="8">
    <location>
        <begin position="229"/>
        <end position="250"/>
    </location>
</feature>
<feature type="domain" description="Glycosyltransferase 2-like" evidence="9">
    <location>
        <begin position="5"/>
        <end position="157"/>
    </location>
</feature>
<evidence type="ECO:0000256" key="4">
    <source>
        <dbReference type="ARBA" id="ARBA00022692"/>
    </source>
</evidence>
<keyword evidence="6 8" id="KW-1133">Transmembrane helix</keyword>
<evidence type="ECO:0000256" key="8">
    <source>
        <dbReference type="SAM" id="Phobius"/>
    </source>
</evidence>
<protein>
    <submittedName>
        <fullName evidence="10">Glycosyltransferase family 2 protein</fullName>
    </submittedName>
</protein>
<evidence type="ECO:0000256" key="1">
    <source>
        <dbReference type="ARBA" id="ARBA00022475"/>
    </source>
</evidence>
<dbReference type="AlphaFoldDB" id="A0A921II31"/>
<dbReference type="InterPro" id="IPR050256">
    <property type="entry name" value="Glycosyltransferase_2"/>
</dbReference>
<evidence type="ECO:0000259" key="9">
    <source>
        <dbReference type="Pfam" id="PF00535"/>
    </source>
</evidence>
<dbReference type="SUPFAM" id="SSF53448">
    <property type="entry name" value="Nucleotide-diphospho-sugar transferases"/>
    <property type="match status" value="1"/>
</dbReference>
<dbReference type="PANTHER" id="PTHR48090:SF3">
    <property type="entry name" value="UNDECAPRENYL-PHOSPHATE 4-DEOXY-4-FORMAMIDO-L-ARABINOSE TRANSFERASE"/>
    <property type="match status" value="1"/>
</dbReference>
<evidence type="ECO:0000256" key="6">
    <source>
        <dbReference type="ARBA" id="ARBA00022989"/>
    </source>
</evidence>
<evidence type="ECO:0000313" key="11">
    <source>
        <dbReference type="Proteomes" id="UP000782880"/>
    </source>
</evidence>
<dbReference type="GO" id="GO:0099621">
    <property type="term" value="F:undecaprenyl-phosphate 4-deoxy-4-formamido-L-arabinose transferase activity"/>
    <property type="evidence" value="ECO:0007669"/>
    <property type="project" value="TreeGrafter"/>
</dbReference>
<name>A0A921II31_9FIRM</name>
<dbReference type="InterPro" id="IPR001173">
    <property type="entry name" value="Glyco_trans_2-like"/>
</dbReference>
<dbReference type="Proteomes" id="UP000782880">
    <property type="component" value="Unassembled WGS sequence"/>
</dbReference>
<keyword evidence="1" id="KW-1003">Cell membrane</keyword>
<dbReference type="PANTHER" id="PTHR48090">
    <property type="entry name" value="UNDECAPRENYL-PHOSPHATE 4-DEOXY-4-FORMAMIDO-L-ARABINOSE TRANSFERASE-RELATED"/>
    <property type="match status" value="1"/>
</dbReference>
<evidence type="ECO:0000256" key="2">
    <source>
        <dbReference type="ARBA" id="ARBA00022676"/>
    </source>
</evidence>
<keyword evidence="3" id="KW-0808">Transferase</keyword>
<organism evidence="10 11">
    <name type="scientific">Subdoligranulum variabile</name>
    <dbReference type="NCBI Taxonomy" id="214851"/>
    <lineage>
        <taxon>Bacteria</taxon>
        <taxon>Bacillati</taxon>
        <taxon>Bacillota</taxon>
        <taxon>Clostridia</taxon>
        <taxon>Eubacteriales</taxon>
        <taxon>Oscillospiraceae</taxon>
        <taxon>Subdoligranulum</taxon>
    </lineage>
</organism>
<dbReference type="GO" id="GO:0005886">
    <property type="term" value="C:plasma membrane"/>
    <property type="evidence" value="ECO:0007669"/>
    <property type="project" value="TreeGrafter"/>
</dbReference>
<evidence type="ECO:0000256" key="7">
    <source>
        <dbReference type="ARBA" id="ARBA00023136"/>
    </source>
</evidence>
<accession>A0A921II31</accession>
<proteinExistence type="predicted"/>
<comment type="caution">
    <text evidence="10">The sequence shown here is derived from an EMBL/GenBank/DDBJ whole genome shotgun (WGS) entry which is preliminary data.</text>
</comment>
<feature type="transmembrane region" description="Helical" evidence="8">
    <location>
        <begin position="262"/>
        <end position="283"/>
    </location>
</feature>
<dbReference type="CDD" id="cd04187">
    <property type="entry name" value="DPM1_like_bac"/>
    <property type="match status" value="1"/>
</dbReference>
<dbReference type="InterPro" id="IPR029044">
    <property type="entry name" value="Nucleotide-diphossugar_trans"/>
</dbReference>
<dbReference type="Pfam" id="PF00535">
    <property type="entry name" value="Glycos_transf_2"/>
    <property type="match status" value="1"/>
</dbReference>
<dbReference type="EMBL" id="DYVE01000066">
    <property type="protein sequence ID" value="HJG27496.1"/>
    <property type="molecule type" value="Genomic_DNA"/>
</dbReference>
<reference evidence="10" key="1">
    <citation type="journal article" date="2021" name="PeerJ">
        <title>Extensive microbial diversity within the chicken gut microbiome revealed by metagenomics and culture.</title>
        <authorList>
            <person name="Gilroy R."/>
            <person name="Ravi A."/>
            <person name="Getino M."/>
            <person name="Pursley I."/>
            <person name="Horton D.L."/>
            <person name="Alikhan N.F."/>
            <person name="Baker D."/>
            <person name="Gharbi K."/>
            <person name="Hall N."/>
            <person name="Watson M."/>
            <person name="Adriaenssens E.M."/>
            <person name="Foster-Nyarko E."/>
            <person name="Jarju S."/>
            <person name="Secka A."/>
            <person name="Antonio M."/>
            <person name="Oren A."/>
            <person name="Chaudhuri R.R."/>
            <person name="La Ragione R."/>
            <person name="Hildebrand F."/>
            <person name="Pallen M.J."/>
        </authorList>
    </citation>
    <scope>NUCLEOTIDE SEQUENCE</scope>
    <source>
        <strain evidence="10">ChiBcec21-2208</strain>
    </source>
</reference>
<evidence type="ECO:0000256" key="5">
    <source>
        <dbReference type="ARBA" id="ARBA00022985"/>
    </source>
</evidence>
<keyword evidence="5" id="KW-0448">Lipopolysaccharide biosynthesis</keyword>
<keyword evidence="2" id="KW-0328">Glycosyltransferase</keyword>
<evidence type="ECO:0000313" key="10">
    <source>
        <dbReference type="EMBL" id="HJG27496.1"/>
    </source>
</evidence>
<evidence type="ECO:0000256" key="3">
    <source>
        <dbReference type="ARBA" id="ARBA00022679"/>
    </source>
</evidence>
<gene>
    <name evidence="10" type="ORF">K8V20_02455</name>
</gene>
<dbReference type="GO" id="GO:0009103">
    <property type="term" value="P:lipopolysaccharide biosynthetic process"/>
    <property type="evidence" value="ECO:0007669"/>
    <property type="project" value="UniProtKB-KW"/>
</dbReference>
<dbReference type="Gene3D" id="3.90.550.10">
    <property type="entry name" value="Spore Coat Polysaccharide Biosynthesis Protein SpsA, Chain A"/>
    <property type="match status" value="1"/>
</dbReference>
<keyword evidence="7 8" id="KW-0472">Membrane</keyword>